<feature type="compositionally biased region" description="Low complexity" evidence="1">
    <location>
        <begin position="92"/>
        <end position="104"/>
    </location>
</feature>
<feature type="region of interest" description="Disordered" evidence="1">
    <location>
        <begin position="68"/>
        <end position="149"/>
    </location>
</feature>
<evidence type="ECO:0000313" key="3">
    <source>
        <dbReference type="Proteomes" id="UP000310158"/>
    </source>
</evidence>
<evidence type="ECO:0000256" key="1">
    <source>
        <dbReference type="SAM" id="MobiDB-lite"/>
    </source>
</evidence>
<proteinExistence type="predicted"/>
<accession>A0A4S4LL83</accession>
<dbReference type="Proteomes" id="UP000310158">
    <property type="component" value="Unassembled WGS sequence"/>
</dbReference>
<evidence type="ECO:0000313" key="2">
    <source>
        <dbReference type="EMBL" id="THH12829.1"/>
    </source>
</evidence>
<dbReference type="EMBL" id="SGPL01000412">
    <property type="protein sequence ID" value="THH12829.1"/>
    <property type="molecule type" value="Genomic_DNA"/>
</dbReference>
<name>A0A4S4LL83_9AGAM</name>
<feature type="compositionally biased region" description="Low complexity" evidence="1">
    <location>
        <begin position="134"/>
        <end position="148"/>
    </location>
</feature>
<gene>
    <name evidence="2" type="ORF">EW146_g7323</name>
</gene>
<organism evidence="2 3">
    <name type="scientific">Bondarzewia mesenterica</name>
    <dbReference type="NCBI Taxonomy" id="1095465"/>
    <lineage>
        <taxon>Eukaryota</taxon>
        <taxon>Fungi</taxon>
        <taxon>Dikarya</taxon>
        <taxon>Basidiomycota</taxon>
        <taxon>Agaricomycotina</taxon>
        <taxon>Agaricomycetes</taxon>
        <taxon>Russulales</taxon>
        <taxon>Bondarzewiaceae</taxon>
        <taxon>Bondarzewia</taxon>
    </lineage>
</organism>
<feature type="region of interest" description="Disordered" evidence="1">
    <location>
        <begin position="214"/>
        <end position="238"/>
    </location>
</feature>
<dbReference type="OrthoDB" id="3259396at2759"/>
<comment type="caution">
    <text evidence="2">The sequence shown here is derived from an EMBL/GenBank/DDBJ whole genome shotgun (WGS) entry which is preliminary data.</text>
</comment>
<reference evidence="2 3" key="1">
    <citation type="submission" date="2019-02" db="EMBL/GenBank/DDBJ databases">
        <title>Genome sequencing of the rare red list fungi Bondarzewia mesenterica.</title>
        <authorList>
            <person name="Buettner E."/>
            <person name="Kellner H."/>
        </authorList>
    </citation>
    <scope>NUCLEOTIDE SEQUENCE [LARGE SCALE GENOMIC DNA]</scope>
    <source>
        <strain evidence="2 3">DSM 108281</strain>
    </source>
</reference>
<sequence>MAKVTTPRITNDIAPRLQDDDLAHLSNLPSPIKHGPIILAGNALQLQLDDSTTPTSFTYSNGPEHVLVSPYLSSPPDPLPPLTHDHEYEQCPTDPSASSPDSTPGPRPLARVRFRSRVRITSGLRHHRGARPQSVDSSGSGSPSSSISAPLRYRADEAAPRGLLSQRLSLLATSAWKKRRLAYSDSGGGGRGLLRVCERQVTRCRGGIPERAHTAGERQTGAGVRSGARGPCTGTYGV</sequence>
<dbReference type="AlphaFoldDB" id="A0A4S4LL83"/>
<feature type="compositionally biased region" description="Basic residues" evidence="1">
    <location>
        <begin position="110"/>
        <end position="130"/>
    </location>
</feature>
<protein>
    <submittedName>
        <fullName evidence="2">Uncharacterized protein</fullName>
    </submittedName>
</protein>
<keyword evidence="3" id="KW-1185">Reference proteome</keyword>